<organism evidence="1">
    <name type="scientific">viral metagenome</name>
    <dbReference type="NCBI Taxonomy" id="1070528"/>
    <lineage>
        <taxon>unclassified sequences</taxon>
        <taxon>metagenomes</taxon>
        <taxon>organismal metagenomes</taxon>
    </lineage>
</organism>
<protein>
    <submittedName>
        <fullName evidence="1">Uncharacterized protein</fullName>
    </submittedName>
</protein>
<accession>A0A6C0B2Z5</accession>
<reference evidence="1" key="1">
    <citation type="journal article" date="2020" name="Nature">
        <title>Giant virus diversity and host interactions through global metagenomics.</title>
        <authorList>
            <person name="Schulz F."/>
            <person name="Roux S."/>
            <person name="Paez-Espino D."/>
            <person name="Jungbluth S."/>
            <person name="Walsh D.A."/>
            <person name="Denef V.J."/>
            <person name="McMahon K.D."/>
            <person name="Konstantinidis K.T."/>
            <person name="Eloe-Fadrosh E.A."/>
            <person name="Kyrpides N.C."/>
            <person name="Woyke T."/>
        </authorList>
    </citation>
    <scope>NUCLEOTIDE SEQUENCE</scope>
    <source>
        <strain evidence="1">GVMAG-M-3300009187-29</strain>
    </source>
</reference>
<evidence type="ECO:0000313" key="1">
    <source>
        <dbReference type="EMBL" id="QHS86420.1"/>
    </source>
</evidence>
<dbReference type="AlphaFoldDB" id="A0A6C0B2Z5"/>
<dbReference type="EMBL" id="MN739055">
    <property type="protein sequence ID" value="QHS86420.1"/>
    <property type="molecule type" value="Genomic_DNA"/>
</dbReference>
<sequence length="79" mass="8795">MSSDATVYKVGEEYLLCPTQSGTDKIKNDSAMQQWQTTNPALLTYTWKTPQDAVHYQRILSRSAAAAAAFAKERAIINK</sequence>
<proteinExistence type="predicted"/>
<name>A0A6C0B2Z5_9ZZZZ</name>